<sequence length="154" mass="17136">MALPLSLRPKHKGINGKGDKPGMKNNGKEEINRILITLNVVGSAGPFRLVVREDELVSSVIDTLLKTYAREGRRPVLGSDLNCFALYCAYNSFCALSPWEQIGSFGCRNFLLCMKQSPMSEISATPGREIRKKAMTGWKAWLNRSIVTKFVVKS</sequence>
<keyword evidence="3" id="KW-1185">Reference proteome</keyword>
<dbReference type="InterPro" id="IPR040358">
    <property type="entry name" value="At4g22758-like"/>
</dbReference>
<proteinExistence type="predicted"/>
<gene>
    <name evidence="2" type="ORF">KSP40_PGU018658</name>
</gene>
<dbReference type="Proteomes" id="UP001412067">
    <property type="component" value="Unassembled WGS sequence"/>
</dbReference>
<accession>A0ABR2M268</accession>
<dbReference type="EMBL" id="JBBWWR010000012">
    <property type="protein sequence ID" value="KAK8958093.1"/>
    <property type="molecule type" value="Genomic_DNA"/>
</dbReference>
<feature type="domain" description="DUF7054" evidence="1">
    <location>
        <begin position="32"/>
        <end position="113"/>
    </location>
</feature>
<dbReference type="PANTHER" id="PTHR33270">
    <property type="entry name" value="BNAC05G50380D PROTEIN"/>
    <property type="match status" value="1"/>
</dbReference>
<protein>
    <recommendedName>
        <fullName evidence="1">DUF7054 domain-containing protein</fullName>
    </recommendedName>
</protein>
<evidence type="ECO:0000259" key="1">
    <source>
        <dbReference type="Pfam" id="PF23156"/>
    </source>
</evidence>
<evidence type="ECO:0000313" key="3">
    <source>
        <dbReference type="Proteomes" id="UP001412067"/>
    </source>
</evidence>
<organism evidence="2 3">
    <name type="scientific">Platanthera guangdongensis</name>
    <dbReference type="NCBI Taxonomy" id="2320717"/>
    <lineage>
        <taxon>Eukaryota</taxon>
        <taxon>Viridiplantae</taxon>
        <taxon>Streptophyta</taxon>
        <taxon>Embryophyta</taxon>
        <taxon>Tracheophyta</taxon>
        <taxon>Spermatophyta</taxon>
        <taxon>Magnoliopsida</taxon>
        <taxon>Liliopsida</taxon>
        <taxon>Asparagales</taxon>
        <taxon>Orchidaceae</taxon>
        <taxon>Orchidoideae</taxon>
        <taxon>Orchideae</taxon>
        <taxon>Orchidinae</taxon>
        <taxon>Platanthera</taxon>
    </lineage>
</organism>
<dbReference type="InterPro" id="IPR055482">
    <property type="entry name" value="DUF7054"/>
</dbReference>
<dbReference type="PANTHER" id="PTHR33270:SF18">
    <property type="entry name" value="OS02G0324700 PROTEIN"/>
    <property type="match status" value="1"/>
</dbReference>
<comment type="caution">
    <text evidence="2">The sequence shown here is derived from an EMBL/GenBank/DDBJ whole genome shotgun (WGS) entry which is preliminary data.</text>
</comment>
<name>A0ABR2M268_9ASPA</name>
<dbReference type="Pfam" id="PF23156">
    <property type="entry name" value="DUF7054"/>
    <property type="match status" value="1"/>
</dbReference>
<evidence type="ECO:0000313" key="2">
    <source>
        <dbReference type="EMBL" id="KAK8958093.1"/>
    </source>
</evidence>
<reference evidence="2 3" key="1">
    <citation type="journal article" date="2022" name="Nat. Plants">
        <title>Genomes of leafy and leafless Platanthera orchids illuminate the evolution of mycoheterotrophy.</title>
        <authorList>
            <person name="Li M.H."/>
            <person name="Liu K.W."/>
            <person name="Li Z."/>
            <person name="Lu H.C."/>
            <person name="Ye Q.L."/>
            <person name="Zhang D."/>
            <person name="Wang J.Y."/>
            <person name="Li Y.F."/>
            <person name="Zhong Z.M."/>
            <person name="Liu X."/>
            <person name="Yu X."/>
            <person name="Liu D.K."/>
            <person name="Tu X.D."/>
            <person name="Liu B."/>
            <person name="Hao Y."/>
            <person name="Liao X.Y."/>
            <person name="Jiang Y.T."/>
            <person name="Sun W.H."/>
            <person name="Chen J."/>
            <person name="Chen Y.Q."/>
            <person name="Ai Y."/>
            <person name="Zhai J.W."/>
            <person name="Wu S.S."/>
            <person name="Zhou Z."/>
            <person name="Hsiao Y.Y."/>
            <person name="Wu W.L."/>
            <person name="Chen Y.Y."/>
            <person name="Lin Y.F."/>
            <person name="Hsu J.L."/>
            <person name="Li C.Y."/>
            <person name="Wang Z.W."/>
            <person name="Zhao X."/>
            <person name="Zhong W.Y."/>
            <person name="Ma X.K."/>
            <person name="Ma L."/>
            <person name="Huang J."/>
            <person name="Chen G.Z."/>
            <person name="Huang M.Z."/>
            <person name="Huang L."/>
            <person name="Peng D.H."/>
            <person name="Luo Y.B."/>
            <person name="Zou S.Q."/>
            <person name="Chen S.P."/>
            <person name="Lan S."/>
            <person name="Tsai W.C."/>
            <person name="Van de Peer Y."/>
            <person name="Liu Z.J."/>
        </authorList>
    </citation>
    <scope>NUCLEOTIDE SEQUENCE [LARGE SCALE GENOMIC DNA]</scope>
    <source>
        <strain evidence="2">Lor288</strain>
    </source>
</reference>